<dbReference type="SUPFAM" id="SSF53335">
    <property type="entry name" value="S-adenosyl-L-methionine-dependent methyltransferases"/>
    <property type="match status" value="1"/>
</dbReference>
<gene>
    <name evidence="1" type="ORF">PA7_13810</name>
</gene>
<accession>A0A511D1X1</accession>
<dbReference type="Proteomes" id="UP000321328">
    <property type="component" value="Unassembled WGS sequence"/>
</dbReference>
<organism evidence="1 2">
    <name type="scientific">Pseudonocardia asaccharolytica DSM 44247 = NBRC 16224</name>
    <dbReference type="NCBI Taxonomy" id="1123024"/>
    <lineage>
        <taxon>Bacteria</taxon>
        <taxon>Bacillati</taxon>
        <taxon>Actinomycetota</taxon>
        <taxon>Actinomycetes</taxon>
        <taxon>Pseudonocardiales</taxon>
        <taxon>Pseudonocardiaceae</taxon>
        <taxon>Pseudonocardia</taxon>
    </lineage>
</organism>
<reference evidence="1 2" key="1">
    <citation type="submission" date="2019-07" db="EMBL/GenBank/DDBJ databases">
        <title>Whole genome shotgun sequence of Pseudonocardia asaccharolytica NBRC 16224.</title>
        <authorList>
            <person name="Hosoyama A."/>
            <person name="Uohara A."/>
            <person name="Ohji S."/>
            <person name="Ichikawa N."/>
        </authorList>
    </citation>
    <scope>NUCLEOTIDE SEQUENCE [LARGE SCALE GENOMIC DNA]</scope>
    <source>
        <strain evidence="1 2">NBRC 16224</strain>
    </source>
</reference>
<protein>
    <recommendedName>
        <fullName evidence="3">Methyltransferase type 11 domain-containing protein</fullName>
    </recommendedName>
</protein>
<dbReference type="EMBL" id="BJVI01000010">
    <property type="protein sequence ID" value="GEL17544.1"/>
    <property type="molecule type" value="Genomic_DNA"/>
</dbReference>
<dbReference type="STRING" id="1123024.GCA_000423625_03404"/>
<dbReference type="Pfam" id="PF13489">
    <property type="entry name" value="Methyltransf_23"/>
    <property type="match status" value="1"/>
</dbReference>
<dbReference type="AlphaFoldDB" id="A0A511D1X1"/>
<dbReference type="Gene3D" id="3.40.50.150">
    <property type="entry name" value="Vaccinia Virus protein VP39"/>
    <property type="match status" value="1"/>
</dbReference>
<proteinExistence type="predicted"/>
<evidence type="ECO:0000313" key="1">
    <source>
        <dbReference type="EMBL" id="GEL17544.1"/>
    </source>
</evidence>
<evidence type="ECO:0000313" key="2">
    <source>
        <dbReference type="Proteomes" id="UP000321328"/>
    </source>
</evidence>
<dbReference type="InterPro" id="IPR029063">
    <property type="entry name" value="SAM-dependent_MTases_sf"/>
</dbReference>
<name>A0A511D1X1_9PSEU</name>
<sequence length="98" mass="10369">MCAVDEKKLMEFVGQALGDLGAPASAPLVLIGDRLAPLPEPGFDLIAFFDCLHDMGDPTGALAHAREALGPDGTVLFVDPYAGDDLSDNLNIVFEARR</sequence>
<evidence type="ECO:0008006" key="3">
    <source>
        <dbReference type="Google" id="ProtNLM"/>
    </source>
</evidence>
<keyword evidence="2" id="KW-1185">Reference proteome</keyword>
<comment type="caution">
    <text evidence="1">The sequence shown here is derived from an EMBL/GenBank/DDBJ whole genome shotgun (WGS) entry which is preliminary data.</text>
</comment>